<organism evidence="1 2">
    <name type="scientific">Aristolochia fimbriata</name>
    <name type="common">White veined hardy Dutchman's pipe vine</name>
    <dbReference type="NCBI Taxonomy" id="158543"/>
    <lineage>
        <taxon>Eukaryota</taxon>
        <taxon>Viridiplantae</taxon>
        <taxon>Streptophyta</taxon>
        <taxon>Embryophyta</taxon>
        <taxon>Tracheophyta</taxon>
        <taxon>Spermatophyta</taxon>
        <taxon>Magnoliopsida</taxon>
        <taxon>Magnoliidae</taxon>
        <taxon>Piperales</taxon>
        <taxon>Aristolochiaceae</taxon>
        <taxon>Aristolochia</taxon>
    </lineage>
</organism>
<comment type="caution">
    <text evidence="1">The sequence shown here is derived from an EMBL/GenBank/DDBJ whole genome shotgun (WGS) entry which is preliminary data.</text>
</comment>
<gene>
    <name evidence="1" type="ORF">H6P81_000728</name>
</gene>
<proteinExistence type="predicted"/>
<dbReference type="EMBL" id="JAINDJ010000002">
    <property type="protein sequence ID" value="KAG9456220.1"/>
    <property type="molecule type" value="Genomic_DNA"/>
</dbReference>
<keyword evidence="2" id="KW-1185">Reference proteome</keyword>
<accession>A0AAV7F7J1</accession>
<dbReference type="Proteomes" id="UP000825729">
    <property type="component" value="Unassembled WGS sequence"/>
</dbReference>
<evidence type="ECO:0000313" key="2">
    <source>
        <dbReference type="Proteomes" id="UP000825729"/>
    </source>
</evidence>
<dbReference type="PANTHER" id="PTHR33168">
    <property type="entry name" value="STRESS INDUCED PROTEIN-RELATED"/>
    <property type="match status" value="1"/>
</dbReference>
<name>A0AAV7F7J1_ARIFI</name>
<evidence type="ECO:0000313" key="1">
    <source>
        <dbReference type="EMBL" id="KAG9456220.1"/>
    </source>
</evidence>
<dbReference type="AlphaFoldDB" id="A0AAV7F7J1"/>
<protein>
    <submittedName>
        <fullName evidence="1">Uncharacterized protein</fullName>
    </submittedName>
</protein>
<sequence length="139" mass="16259">MDQVRERNRDSWTKLKLRLMLCLWCCYRGERRQSGITAPEAEEKPRLLRSSSAWLRSRAQEIPELREKCRSMISRMRRSRKHSSTDFRYDPLSYALNFDEGEDETQLDDFRYRNFSSRLTATPTASPGPAGASMEIACS</sequence>
<reference evidence="1 2" key="1">
    <citation type="submission" date="2021-07" db="EMBL/GenBank/DDBJ databases">
        <title>The Aristolochia fimbriata genome: insights into angiosperm evolution, floral development and chemical biosynthesis.</title>
        <authorList>
            <person name="Jiao Y."/>
        </authorList>
    </citation>
    <scope>NUCLEOTIDE SEQUENCE [LARGE SCALE GENOMIC DNA]</scope>
    <source>
        <strain evidence="1">IBCAS-2021</strain>
        <tissue evidence="1">Leaf</tissue>
    </source>
</reference>